<reference evidence="7" key="1">
    <citation type="submission" date="2020-11" db="EMBL/GenBank/DDBJ databases">
        <authorList>
            <consortium name="DOE Joint Genome Institute"/>
            <person name="Ahrendt S."/>
            <person name="Riley R."/>
            <person name="Andreopoulos W."/>
            <person name="Labutti K."/>
            <person name="Pangilinan J."/>
            <person name="Ruiz-Duenas F.J."/>
            <person name="Barrasa J.M."/>
            <person name="Sanchez-Garcia M."/>
            <person name="Camarero S."/>
            <person name="Miyauchi S."/>
            <person name="Serrano A."/>
            <person name="Linde D."/>
            <person name="Babiker R."/>
            <person name="Drula E."/>
            <person name="Ayuso-Fernandez I."/>
            <person name="Pacheco R."/>
            <person name="Padilla G."/>
            <person name="Ferreira P."/>
            <person name="Barriuso J."/>
            <person name="Kellner H."/>
            <person name="Castanera R."/>
            <person name="Alfaro M."/>
            <person name="Ramirez L."/>
            <person name="Pisabarro A.G."/>
            <person name="Kuo A."/>
            <person name="Tritt A."/>
            <person name="Lipzen A."/>
            <person name="He G."/>
            <person name="Yan M."/>
            <person name="Ng V."/>
            <person name="Cullen D."/>
            <person name="Martin F."/>
            <person name="Rosso M.-N."/>
            <person name="Henrissat B."/>
            <person name="Hibbett D."/>
            <person name="Martinez A.T."/>
            <person name="Grigoriev I.V."/>
        </authorList>
    </citation>
    <scope>NUCLEOTIDE SEQUENCE</scope>
    <source>
        <strain evidence="7">ATCC 90797</strain>
    </source>
</reference>
<dbReference type="GO" id="GO:0032259">
    <property type="term" value="P:methylation"/>
    <property type="evidence" value="ECO:0007669"/>
    <property type="project" value="UniProtKB-KW"/>
</dbReference>
<keyword evidence="3 7" id="KW-0489">Methyltransferase</keyword>
<evidence type="ECO:0000313" key="7">
    <source>
        <dbReference type="EMBL" id="KAF9498096.1"/>
    </source>
</evidence>
<dbReference type="PANTHER" id="PTHR45875">
    <property type="entry name" value="METHYLTRANSFERASE N6AMT1"/>
    <property type="match status" value="1"/>
</dbReference>
<dbReference type="SUPFAM" id="SSF53335">
    <property type="entry name" value="S-adenosyl-L-methionine-dependent methyltransferases"/>
    <property type="match status" value="1"/>
</dbReference>
<accession>A0A9P6D9G7</accession>
<dbReference type="GO" id="GO:0005634">
    <property type="term" value="C:nucleus"/>
    <property type="evidence" value="ECO:0007669"/>
    <property type="project" value="UniProtKB-SubCell"/>
</dbReference>
<dbReference type="Proteomes" id="UP000807025">
    <property type="component" value="Unassembled WGS sequence"/>
</dbReference>
<comment type="caution">
    <text evidence="7">The sequence shown here is derived from an EMBL/GenBank/DDBJ whole genome shotgun (WGS) entry which is preliminary data.</text>
</comment>
<dbReference type="FunFam" id="3.40.50.150:FF:000077">
    <property type="entry name" value="HemK methyltransferase family member 2"/>
    <property type="match status" value="1"/>
</dbReference>
<dbReference type="GO" id="GO:0035657">
    <property type="term" value="C:eRF1 methyltransferase complex"/>
    <property type="evidence" value="ECO:0007669"/>
    <property type="project" value="TreeGrafter"/>
</dbReference>
<evidence type="ECO:0000313" key="8">
    <source>
        <dbReference type="Proteomes" id="UP000807025"/>
    </source>
</evidence>
<dbReference type="Gene3D" id="3.40.50.150">
    <property type="entry name" value="Vaccinia Virus protein VP39"/>
    <property type="match status" value="1"/>
</dbReference>
<evidence type="ECO:0000256" key="6">
    <source>
        <dbReference type="ARBA" id="ARBA00023242"/>
    </source>
</evidence>
<comment type="subcellular location">
    <subcellularLocation>
        <location evidence="1">Nucleus</location>
    </subcellularLocation>
</comment>
<keyword evidence="6" id="KW-0539">Nucleus</keyword>
<dbReference type="EMBL" id="MU154539">
    <property type="protein sequence ID" value="KAF9498096.1"/>
    <property type="molecule type" value="Genomic_DNA"/>
</dbReference>
<dbReference type="AlphaFoldDB" id="A0A9P6D9G7"/>
<proteinExistence type="inferred from homology"/>
<protein>
    <submittedName>
        <fullName evidence="7">S-adenosyl-L-methionine-dependent methyltransferase</fullName>
    </submittedName>
</protein>
<dbReference type="GO" id="GO:0008276">
    <property type="term" value="F:protein methyltransferase activity"/>
    <property type="evidence" value="ECO:0007669"/>
    <property type="project" value="TreeGrafter"/>
</dbReference>
<dbReference type="GO" id="GO:0003676">
    <property type="term" value="F:nucleic acid binding"/>
    <property type="evidence" value="ECO:0007669"/>
    <property type="project" value="InterPro"/>
</dbReference>
<gene>
    <name evidence="7" type="ORF">BDN71DRAFT_1481391</name>
</gene>
<evidence type="ECO:0000256" key="1">
    <source>
        <dbReference type="ARBA" id="ARBA00004123"/>
    </source>
</evidence>
<name>A0A9P6D9G7_PLEER</name>
<dbReference type="PANTHER" id="PTHR45875:SF1">
    <property type="entry name" value="METHYLTRANSFERASE N6AMT1"/>
    <property type="match status" value="1"/>
</dbReference>
<evidence type="ECO:0000256" key="5">
    <source>
        <dbReference type="ARBA" id="ARBA00022691"/>
    </source>
</evidence>
<evidence type="ECO:0000256" key="4">
    <source>
        <dbReference type="ARBA" id="ARBA00022679"/>
    </source>
</evidence>
<keyword evidence="8" id="KW-1185">Reference proteome</keyword>
<organism evidence="7 8">
    <name type="scientific">Pleurotus eryngii</name>
    <name type="common">Boletus of the steppes</name>
    <dbReference type="NCBI Taxonomy" id="5323"/>
    <lineage>
        <taxon>Eukaryota</taxon>
        <taxon>Fungi</taxon>
        <taxon>Dikarya</taxon>
        <taxon>Basidiomycota</taxon>
        <taxon>Agaricomycotina</taxon>
        <taxon>Agaricomycetes</taxon>
        <taxon>Agaricomycetidae</taxon>
        <taxon>Agaricales</taxon>
        <taxon>Pleurotineae</taxon>
        <taxon>Pleurotaceae</taxon>
        <taxon>Pleurotus</taxon>
    </lineage>
</organism>
<dbReference type="InterPro" id="IPR029063">
    <property type="entry name" value="SAM-dependent_MTases_sf"/>
</dbReference>
<dbReference type="OrthoDB" id="406152at2759"/>
<dbReference type="InterPro" id="IPR052190">
    <property type="entry name" value="Euk-Arch_PrmC-MTase"/>
</dbReference>
<dbReference type="GO" id="GO:0008757">
    <property type="term" value="F:S-adenosylmethionine-dependent methyltransferase activity"/>
    <property type="evidence" value="ECO:0007669"/>
    <property type="project" value="TreeGrafter"/>
</dbReference>
<evidence type="ECO:0000256" key="2">
    <source>
        <dbReference type="ARBA" id="ARBA00006149"/>
    </source>
</evidence>
<keyword evidence="5" id="KW-0949">S-adenosyl-L-methionine</keyword>
<dbReference type="PROSITE" id="PS00092">
    <property type="entry name" value="N6_MTASE"/>
    <property type="match status" value="1"/>
</dbReference>
<sequence>MIPTPNLSHLTAKDFERVYEPAEDTFLLLDALENDAEDLKSSLPLICLEIGSGSGCVSAFIGTLLGPSSALYLCTDINTHACQCTVATGRQNKVCLESVGTYLDRSLHTRLKHCVDLLVFNPPYVPTNSVEAESAQTSPAIASAWAGGVNGMELTNTFLKLAPVGLLEENPRELLAPQGRFYLVAVKENNIPNILATMLNEHNLAGKVVLRRRAGREHLHILRFEKQASQVQT</sequence>
<keyword evidence="4" id="KW-0808">Transferase</keyword>
<dbReference type="InterPro" id="IPR002052">
    <property type="entry name" value="DNA_methylase_N6_adenine_CS"/>
</dbReference>
<comment type="similarity">
    <text evidence="2">Belongs to the eukaryotic/archaeal PrmC-related family.</text>
</comment>
<evidence type="ECO:0000256" key="3">
    <source>
        <dbReference type="ARBA" id="ARBA00022603"/>
    </source>
</evidence>